<comment type="pathway">
    <text evidence="1">Cell wall biogenesis; cell wall polysaccharide biosynthesis.</text>
</comment>
<evidence type="ECO:0000256" key="2">
    <source>
        <dbReference type="ARBA" id="ARBA00006739"/>
    </source>
</evidence>
<accession>A0ABY3PLH7</accession>
<evidence type="ECO:0000313" key="7">
    <source>
        <dbReference type="Proteomes" id="UP001054846"/>
    </source>
</evidence>
<feature type="domain" description="Glycosyltransferase 2-like" evidence="5">
    <location>
        <begin position="19"/>
        <end position="182"/>
    </location>
</feature>
<name>A0ABY3PLH7_9CYAN</name>
<dbReference type="EMBL" id="CP063845">
    <property type="protein sequence ID" value="UFP94444.1"/>
    <property type="molecule type" value="Genomic_DNA"/>
</dbReference>
<dbReference type="InterPro" id="IPR029044">
    <property type="entry name" value="Nucleotide-diphossugar_trans"/>
</dbReference>
<evidence type="ECO:0000256" key="4">
    <source>
        <dbReference type="ARBA" id="ARBA00022679"/>
    </source>
</evidence>
<keyword evidence="3" id="KW-0328">Glycosyltransferase</keyword>
<evidence type="ECO:0000313" key="6">
    <source>
        <dbReference type="EMBL" id="UFP94444.1"/>
    </source>
</evidence>
<dbReference type="Proteomes" id="UP001054846">
    <property type="component" value="Chromosome"/>
</dbReference>
<dbReference type="SUPFAM" id="SSF53448">
    <property type="entry name" value="Nucleotide-diphospho-sugar transferases"/>
    <property type="match status" value="1"/>
</dbReference>
<gene>
    <name evidence="6" type="ORF">ISF26_22320</name>
</gene>
<sequence length="298" mass="33087">MSGRVWAVLVNWCNDSDTLRAVDSLMAQYLRPEVIVVDNASPGGSEERLRVALAGRATVLQSGANLGWAGGCNVGIRQALEREARYVWLFNNDATAHPAALAALVDAAESHPDAAACGSLIYEQDRPEVVWFAGGAVSLWRGVTWHVGRGQTDRGQFGGPPRPVAFLTGCSLLVRRAAFEQVGLLPEKYFLYFEDVDWCLQARRRGYRLLFVPGAHVWHREGSSARGADGLSPTHAYYDARNNLYFIDRWCSPLQRITARANFAVRIVGKVSLWSLLRRRERVLVASLLAGVRDYYQP</sequence>
<dbReference type="InterPro" id="IPR001173">
    <property type="entry name" value="Glyco_trans_2-like"/>
</dbReference>
<dbReference type="CDD" id="cd04186">
    <property type="entry name" value="GT_2_like_c"/>
    <property type="match status" value="1"/>
</dbReference>
<dbReference type="PANTHER" id="PTHR43179">
    <property type="entry name" value="RHAMNOSYLTRANSFERASE WBBL"/>
    <property type="match status" value="1"/>
</dbReference>
<organism evidence="6 7">
    <name type="scientific">Gloeobacter morelensis MG652769</name>
    <dbReference type="NCBI Taxonomy" id="2781736"/>
    <lineage>
        <taxon>Bacteria</taxon>
        <taxon>Bacillati</taxon>
        <taxon>Cyanobacteriota</taxon>
        <taxon>Cyanophyceae</taxon>
        <taxon>Gloeobacterales</taxon>
        <taxon>Gloeobacteraceae</taxon>
        <taxon>Gloeobacter</taxon>
        <taxon>Gloeobacter morelensis</taxon>
    </lineage>
</organism>
<keyword evidence="7" id="KW-1185">Reference proteome</keyword>
<evidence type="ECO:0000259" key="5">
    <source>
        <dbReference type="Pfam" id="PF00535"/>
    </source>
</evidence>
<keyword evidence="4" id="KW-0808">Transferase</keyword>
<proteinExistence type="inferred from homology"/>
<dbReference type="Pfam" id="PF00535">
    <property type="entry name" value="Glycos_transf_2"/>
    <property type="match status" value="1"/>
</dbReference>
<protein>
    <submittedName>
        <fullName evidence="6">Glycosyltransferase family 2 protein</fullName>
    </submittedName>
</protein>
<comment type="similarity">
    <text evidence="2">Belongs to the glycosyltransferase 2 family.</text>
</comment>
<evidence type="ECO:0000256" key="1">
    <source>
        <dbReference type="ARBA" id="ARBA00004776"/>
    </source>
</evidence>
<dbReference type="PANTHER" id="PTHR43179:SF12">
    <property type="entry name" value="GALACTOFURANOSYLTRANSFERASE GLFT2"/>
    <property type="match status" value="1"/>
</dbReference>
<dbReference type="RefSeq" id="WP_230841499.1">
    <property type="nucleotide sequence ID" value="NZ_CP063845.1"/>
</dbReference>
<dbReference type="Gene3D" id="3.90.550.10">
    <property type="entry name" value="Spore Coat Polysaccharide Biosynthesis Protein SpsA, Chain A"/>
    <property type="match status" value="1"/>
</dbReference>
<reference evidence="6 7" key="1">
    <citation type="journal article" date="2021" name="Genome Biol. Evol.">
        <title>Complete Genome Sequencing of a Novel Gloeobacter Species from a Waterfall Cave in Mexico.</title>
        <authorList>
            <person name="Saw J.H."/>
            <person name="Cardona T."/>
            <person name="Montejano G."/>
        </authorList>
    </citation>
    <scope>NUCLEOTIDE SEQUENCE [LARGE SCALE GENOMIC DNA]</scope>
    <source>
        <strain evidence="6">MG652769</strain>
    </source>
</reference>
<evidence type="ECO:0000256" key="3">
    <source>
        <dbReference type="ARBA" id="ARBA00022676"/>
    </source>
</evidence>